<dbReference type="AlphaFoldDB" id="A0A7S2XBV3"/>
<dbReference type="PANTHER" id="PTHR15907">
    <property type="entry name" value="DUF614 FAMILY PROTEIN-RELATED"/>
    <property type="match status" value="1"/>
</dbReference>
<name>A0A7S2XBV3_9EUKA</name>
<dbReference type="Pfam" id="PF04749">
    <property type="entry name" value="PLAC8"/>
    <property type="match status" value="1"/>
</dbReference>
<dbReference type="InterPro" id="IPR006461">
    <property type="entry name" value="PLAC_motif_containing"/>
</dbReference>
<organism evidence="1">
    <name type="scientific">Lotharella oceanica</name>
    <dbReference type="NCBI Taxonomy" id="641309"/>
    <lineage>
        <taxon>Eukaryota</taxon>
        <taxon>Sar</taxon>
        <taxon>Rhizaria</taxon>
        <taxon>Cercozoa</taxon>
        <taxon>Chlorarachniophyceae</taxon>
        <taxon>Lotharella</taxon>
    </lineage>
</organism>
<reference evidence="1" key="1">
    <citation type="submission" date="2021-01" db="EMBL/GenBank/DDBJ databases">
        <authorList>
            <person name="Corre E."/>
            <person name="Pelletier E."/>
            <person name="Niang G."/>
            <person name="Scheremetjew M."/>
            <person name="Finn R."/>
            <person name="Kale V."/>
            <person name="Holt S."/>
            <person name="Cochrane G."/>
            <person name="Meng A."/>
            <person name="Brown T."/>
            <person name="Cohen L."/>
        </authorList>
    </citation>
    <scope>NUCLEOTIDE SEQUENCE</scope>
    <source>
        <strain evidence="1">CCMP622</strain>
    </source>
</reference>
<sequence length="151" mass="17292">MAEATEVSFEKTPLKTDRRGAAYQQFERRIEGPNRGQEKAEFHDGLFACCARPGLAVKGLFCVCCVAADNYGEALRFDGNCNFWLVLCCYPIIAPLRRGEIRRKYQIDGTWMNDCLVHLVCPCCAQCQERRHYLWDLEQKAEQSRNPSSMS</sequence>
<dbReference type="EMBL" id="HBHP01019120">
    <property type="protein sequence ID" value="CAD9767768.1"/>
    <property type="molecule type" value="Transcribed_RNA"/>
</dbReference>
<protein>
    <submittedName>
        <fullName evidence="1">Uncharacterized protein</fullName>
    </submittedName>
</protein>
<proteinExistence type="predicted"/>
<accession>A0A7S2XBV3</accession>
<dbReference type="NCBIfam" id="TIGR01571">
    <property type="entry name" value="A_thal_Cys_rich"/>
    <property type="match status" value="1"/>
</dbReference>
<evidence type="ECO:0000313" key="1">
    <source>
        <dbReference type="EMBL" id="CAD9767768.1"/>
    </source>
</evidence>
<gene>
    <name evidence="1" type="ORF">LSP00402_LOCUS11880</name>
</gene>